<evidence type="ECO:0000313" key="2">
    <source>
        <dbReference type="EMBL" id="WLF47961.1"/>
    </source>
</evidence>
<dbReference type="EMBL" id="CP130953">
    <property type="protein sequence ID" value="WLF47961.1"/>
    <property type="molecule type" value="Genomic_DNA"/>
</dbReference>
<evidence type="ECO:0000313" key="3">
    <source>
        <dbReference type="Proteomes" id="UP001066327"/>
    </source>
</evidence>
<dbReference type="Proteomes" id="UP001231166">
    <property type="component" value="Chromosome"/>
</dbReference>
<dbReference type="RefSeq" id="WP_269591127.1">
    <property type="nucleotide sequence ID" value="NZ_CP130953.1"/>
</dbReference>
<evidence type="ECO:0000313" key="1">
    <source>
        <dbReference type="EMBL" id="MCZ4583903.1"/>
    </source>
</evidence>
<gene>
    <name evidence="1" type="ORF">O4328_09425</name>
    <name evidence="2" type="ORF">Q5707_02835</name>
</gene>
<evidence type="ECO:0000313" key="4">
    <source>
        <dbReference type="Proteomes" id="UP001231166"/>
    </source>
</evidence>
<protein>
    <submittedName>
        <fullName evidence="2">TetR family transcriptional regulator</fullName>
    </submittedName>
</protein>
<accession>A0AAX3YF83</accession>
<proteinExistence type="predicted"/>
<name>A0AAX3YF83_RHOOP</name>
<keyword evidence="3" id="KW-1185">Reference proteome</keyword>
<dbReference type="Proteomes" id="UP001066327">
    <property type="component" value="Unassembled WGS sequence"/>
</dbReference>
<dbReference type="AlphaFoldDB" id="A0AAX3YF83"/>
<reference evidence="1" key="1">
    <citation type="submission" date="2022-12" db="EMBL/GenBank/DDBJ databases">
        <authorList>
            <person name="Krivoruchko A.V."/>
            <person name="Elkin A."/>
        </authorList>
    </citation>
    <scope>NUCLEOTIDE SEQUENCE</scope>
    <source>
        <strain evidence="1">IEGM 249</strain>
    </source>
</reference>
<dbReference type="EMBL" id="JAPWIS010000004">
    <property type="protein sequence ID" value="MCZ4583903.1"/>
    <property type="molecule type" value="Genomic_DNA"/>
</dbReference>
<reference evidence="2" key="2">
    <citation type="submission" date="2023-07" db="EMBL/GenBank/DDBJ databases">
        <title>Genomic analysis of Rhodococcus opacus VOC-14 with glycol ethers degradation activity.</title>
        <authorList>
            <person name="Narkevich D.A."/>
            <person name="Hlushen A.M."/>
            <person name="Akhremchuk A.E."/>
            <person name="Sikolenko M.A."/>
            <person name="Valentovich L.N."/>
        </authorList>
    </citation>
    <scope>NUCLEOTIDE SEQUENCE</scope>
    <source>
        <strain evidence="2">VOC-14</strain>
    </source>
</reference>
<organism evidence="2 4">
    <name type="scientific">Rhodococcus opacus</name>
    <name type="common">Nocardia opaca</name>
    <dbReference type="NCBI Taxonomy" id="37919"/>
    <lineage>
        <taxon>Bacteria</taxon>
        <taxon>Bacillati</taxon>
        <taxon>Actinomycetota</taxon>
        <taxon>Actinomycetes</taxon>
        <taxon>Mycobacteriales</taxon>
        <taxon>Nocardiaceae</taxon>
        <taxon>Rhodococcus</taxon>
    </lineage>
</organism>
<sequence length="76" mass="7867">MGSSSIPWLAGVASTIFESVSAEVSDVRFTARAAVGIMVSTTDLWLESSKDSGKPDTGYFVGQPVGEVALDIEGQG</sequence>